<dbReference type="GO" id="GO:0004842">
    <property type="term" value="F:ubiquitin-protein transferase activity"/>
    <property type="evidence" value="ECO:0007669"/>
    <property type="project" value="InterPro"/>
</dbReference>
<feature type="region of interest" description="Disordered" evidence="2">
    <location>
        <begin position="598"/>
        <end position="659"/>
    </location>
</feature>
<dbReference type="AlphaFoldDB" id="A0A315V899"/>
<dbReference type="EMBL" id="NHOQ01002268">
    <property type="protein sequence ID" value="PWA18922.1"/>
    <property type="molecule type" value="Genomic_DNA"/>
</dbReference>
<evidence type="ECO:0000256" key="1">
    <source>
        <dbReference type="SAM" id="Coils"/>
    </source>
</evidence>
<evidence type="ECO:0000313" key="4">
    <source>
        <dbReference type="Proteomes" id="UP000250572"/>
    </source>
</evidence>
<protein>
    <submittedName>
        <fullName evidence="3">Uncharacterized protein</fullName>
    </submittedName>
</protein>
<feature type="compositionally biased region" description="Polar residues" evidence="2">
    <location>
        <begin position="617"/>
        <end position="633"/>
    </location>
</feature>
<evidence type="ECO:0000256" key="2">
    <source>
        <dbReference type="SAM" id="MobiDB-lite"/>
    </source>
</evidence>
<dbReference type="SUPFAM" id="SSF57850">
    <property type="entry name" value="RING/U-box"/>
    <property type="match status" value="1"/>
</dbReference>
<dbReference type="GO" id="GO:0006513">
    <property type="term" value="P:protein monoubiquitination"/>
    <property type="evidence" value="ECO:0007669"/>
    <property type="project" value="InterPro"/>
</dbReference>
<accession>A0A315V899</accession>
<proteinExistence type="predicted"/>
<dbReference type="PANTHER" id="PTHR14609:SF1">
    <property type="entry name" value="ORC UBIQUITIN LIGASE 1"/>
    <property type="match status" value="1"/>
</dbReference>
<dbReference type="STRING" id="33528.ENSGAFP00000017713"/>
<dbReference type="GO" id="GO:0006275">
    <property type="term" value="P:regulation of DNA replication"/>
    <property type="evidence" value="ECO:0007669"/>
    <property type="project" value="InterPro"/>
</dbReference>
<feature type="region of interest" description="Disordered" evidence="2">
    <location>
        <begin position="517"/>
        <end position="551"/>
    </location>
</feature>
<gene>
    <name evidence="3" type="ORF">CCH79_00004978</name>
</gene>
<organism evidence="3 4">
    <name type="scientific">Gambusia affinis</name>
    <name type="common">Western mosquitofish</name>
    <name type="synonym">Heterandria affinis</name>
    <dbReference type="NCBI Taxonomy" id="33528"/>
    <lineage>
        <taxon>Eukaryota</taxon>
        <taxon>Metazoa</taxon>
        <taxon>Chordata</taxon>
        <taxon>Craniata</taxon>
        <taxon>Vertebrata</taxon>
        <taxon>Euteleostomi</taxon>
        <taxon>Actinopterygii</taxon>
        <taxon>Neopterygii</taxon>
        <taxon>Teleostei</taxon>
        <taxon>Neoteleostei</taxon>
        <taxon>Acanthomorphata</taxon>
        <taxon>Ovalentaria</taxon>
        <taxon>Atherinomorphae</taxon>
        <taxon>Cyprinodontiformes</taxon>
        <taxon>Poeciliidae</taxon>
        <taxon>Poeciliinae</taxon>
        <taxon>Gambusia</taxon>
    </lineage>
</organism>
<comment type="caution">
    <text evidence="3">The sequence shown here is derived from an EMBL/GenBank/DDBJ whole genome shotgun (WGS) entry which is preliminary data.</text>
</comment>
<name>A0A315V899_GAMAF</name>
<feature type="coiled-coil region" evidence="1">
    <location>
        <begin position="152"/>
        <end position="262"/>
    </location>
</feature>
<dbReference type="InterPro" id="IPR013083">
    <property type="entry name" value="Znf_RING/FYVE/PHD"/>
</dbReference>
<sequence>MQDLLQDGVLRKIDSEALMIFDGKCKFKVKQPVICANHHVFCSCCMEMWLKKANQCPTCRVPITAENPCREIIGGTNDGDYSESPSMRKCLRKTRGELLLQEYEEEIDGLIRENEELKSKNQSLEDQLKTALLPCNLNTEQPDDKRVSLFVVEEWKNKLQAATDVCDKIKQDMDKMREANKTLRSQNVDLVQENTRLKAEVASRSPQKFGRYTVAALEAKIQQYERDVDHLKRALDRSDQYIEELESRVRKSENRQLETQEALGTNKGATDVLLQQQKFSMMMRSLSDNERRSICSNPETECRTFSMNHSLVFLPSADHKEFYRNVPGEQKNEDSESISSDFLPSTPSSAFRSLTLRSPGIREKKVAFKPVSHLRRLDFEEYASQGKASAALEKKINSLEKFPKGLYQTEMESSKSAFWGSWQRSSLRDMSHPGPNKENLAKGAASATLIREEPDSLQMSSEASMDAAYLDKISELDSMMHDGESSSSRGSQFLASSPQIDLDNILVPEQQTCPDTFTDNNGKPAIPEENKNHCTDTNKDSDLNVSVAPTGSDKKSFAAQVSDGMDGAHVSGSAKHAGPSLTEEMSFDLLFDPLDEIKTAPSDSLSPETQHQDQDHVNPSFSSGCTSSKPVNTTRERSALNGCQPVKRKSHSPFNTSSPTKLSKLIQFNVLAARVSREQPSTGLTRSEALRCKSLSHPQQWGKQ</sequence>
<dbReference type="InterPro" id="IPR039209">
    <property type="entry name" value="OBI1"/>
</dbReference>
<keyword evidence="1" id="KW-0175">Coiled coil</keyword>
<feature type="compositionally biased region" description="Basic and acidic residues" evidence="2">
    <location>
        <begin position="526"/>
        <end position="542"/>
    </location>
</feature>
<reference evidence="3 4" key="1">
    <citation type="journal article" date="2018" name="G3 (Bethesda)">
        <title>A High-Quality Reference Genome for the Invasive Mosquitofish Gambusia affinis Using a Chicago Library.</title>
        <authorList>
            <person name="Hoffberg S.L."/>
            <person name="Troendle N.J."/>
            <person name="Glenn T.C."/>
            <person name="Mahmud O."/>
            <person name="Louha S."/>
            <person name="Chalopin D."/>
            <person name="Bennetzen J.L."/>
            <person name="Mauricio R."/>
        </authorList>
    </citation>
    <scope>NUCLEOTIDE SEQUENCE [LARGE SCALE GENOMIC DNA]</scope>
    <source>
        <strain evidence="3">NE01/NJP1002.9</strain>
        <tissue evidence="3">Muscle</tissue>
    </source>
</reference>
<feature type="region of interest" description="Disordered" evidence="2">
    <location>
        <begin position="676"/>
        <end position="704"/>
    </location>
</feature>
<dbReference type="Gene3D" id="3.30.40.10">
    <property type="entry name" value="Zinc/RING finger domain, C3HC4 (zinc finger)"/>
    <property type="match status" value="1"/>
</dbReference>
<evidence type="ECO:0000313" key="3">
    <source>
        <dbReference type="EMBL" id="PWA18922.1"/>
    </source>
</evidence>
<feature type="coiled-coil region" evidence="1">
    <location>
        <begin position="93"/>
        <end position="127"/>
    </location>
</feature>
<keyword evidence="4" id="KW-1185">Reference proteome</keyword>
<dbReference type="Proteomes" id="UP000250572">
    <property type="component" value="Unassembled WGS sequence"/>
</dbReference>
<dbReference type="PANTHER" id="PTHR14609">
    <property type="entry name" value="RING FINGER PROTEIN 219"/>
    <property type="match status" value="1"/>
</dbReference>